<organism evidence="5 6">
    <name type="scientific">Coleophoma crateriformis</name>
    <dbReference type="NCBI Taxonomy" id="565419"/>
    <lineage>
        <taxon>Eukaryota</taxon>
        <taxon>Fungi</taxon>
        <taxon>Dikarya</taxon>
        <taxon>Ascomycota</taxon>
        <taxon>Pezizomycotina</taxon>
        <taxon>Leotiomycetes</taxon>
        <taxon>Helotiales</taxon>
        <taxon>Dermateaceae</taxon>
        <taxon>Coleophoma</taxon>
    </lineage>
</organism>
<feature type="signal peptide" evidence="4">
    <location>
        <begin position="1"/>
        <end position="19"/>
    </location>
</feature>
<gene>
    <name evidence="5" type="ORF">BP5796_02856</name>
</gene>
<dbReference type="InterPro" id="IPR006969">
    <property type="entry name" value="Stig-like"/>
</dbReference>
<keyword evidence="6" id="KW-1185">Reference proteome</keyword>
<comment type="similarity">
    <text evidence="1">Belongs to the STIG1 family.</text>
</comment>
<dbReference type="OrthoDB" id="5598706at2759"/>
<dbReference type="AlphaFoldDB" id="A0A3D8SZT9"/>
<protein>
    <recommendedName>
        <fullName evidence="7">Carbohydrate-binding module family 18 protein</fullName>
    </recommendedName>
</protein>
<dbReference type="Pfam" id="PF04885">
    <property type="entry name" value="Stig1"/>
    <property type="match status" value="1"/>
</dbReference>
<keyword evidence="2 4" id="KW-0732">Signal</keyword>
<dbReference type="EMBL" id="PDLN01000003">
    <property type="protein sequence ID" value="RDW91691.1"/>
    <property type="molecule type" value="Genomic_DNA"/>
</dbReference>
<reference evidence="5 6" key="1">
    <citation type="journal article" date="2018" name="IMA Fungus">
        <title>IMA Genome-F 9: Draft genome sequence of Annulohypoxylon stygium, Aspergillus mulundensis, Berkeleyomyces basicola (syn. Thielaviopsis basicola), Ceratocystis smalleyi, two Cercospora beticola strains, Coleophoma cylindrospora, Fusarium fracticaudum, Phialophora cf. hyalina, and Morchella septimelata.</title>
        <authorList>
            <person name="Wingfield B.D."/>
            <person name="Bills G.F."/>
            <person name="Dong Y."/>
            <person name="Huang W."/>
            <person name="Nel W.J."/>
            <person name="Swalarsk-Parry B.S."/>
            <person name="Vaghefi N."/>
            <person name="Wilken P.M."/>
            <person name="An Z."/>
            <person name="de Beer Z.W."/>
            <person name="De Vos L."/>
            <person name="Chen L."/>
            <person name="Duong T.A."/>
            <person name="Gao Y."/>
            <person name="Hammerbacher A."/>
            <person name="Kikkert J.R."/>
            <person name="Li Y."/>
            <person name="Li H."/>
            <person name="Li K."/>
            <person name="Li Q."/>
            <person name="Liu X."/>
            <person name="Ma X."/>
            <person name="Naidoo K."/>
            <person name="Pethybridge S.J."/>
            <person name="Sun J."/>
            <person name="Steenkamp E.T."/>
            <person name="van der Nest M.A."/>
            <person name="van Wyk S."/>
            <person name="Wingfield M.J."/>
            <person name="Xiong C."/>
            <person name="Yue Q."/>
            <person name="Zhang X."/>
        </authorList>
    </citation>
    <scope>NUCLEOTIDE SEQUENCE [LARGE SCALE GENOMIC DNA]</scope>
    <source>
        <strain evidence="5 6">BP5796</strain>
    </source>
</reference>
<sequence>MPSTTGALAFLACAVTVLAHGDHGNVGHHFMRRDETKYSTITGKTVIPTTALMPKTIDTVIDAVGVKTLIPGYLTMAFQVVPAYVYIETQTMGSTVVTSSFVTRTPVVSFGPQPTSGTTKPSSSSVKSSSSSPRPSSSSVKPSSSSVNPSSSSVKPSSSPIKPSSSSTNKSTTTSRAASLGTKSSTSTTTKRLSSTATASSTFASPTCCFQNNNTVTINPECNGKPEGTTCGSFHTCYKGGCYWFNNDGMCGSLTNSCNTDGGFSCVSGTCTDIMNDPYNCGLAYRICGDNEGNRYGCTGGVCVNLNGDNNNCGTVGHVCATGTGCKSGTCIDTTSDNDNCSVVGYACPSGTVCKNSLCVSNGFCGTSGKPCPAGTGCKGGTCIDTTHDDSNCSEVGYACPSGTYCKDSWCQGRP</sequence>
<evidence type="ECO:0000256" key="2">
    <source>
        <dbReference type="ARBA" id="ARBA00022729"/>
    </source>
</evidence>
<feature type="region of interest" description="Disordered" evidence="3">
    <location>
        <begin position="109"/>
        <end position="193"/>
    </location>
</feature>
<dbReference type="PANTHER" id="PTHR33227">
    <property type="entry name" value="STIGMA-SPECIFIC STIG1-LIKE PROTEIN 3"/>
    <property type="match status" value="1"/>
</dbReference>
<name>A0A3D8SZT9_9HELO</name>
<evidence type="ECO:0000313" key="6">
    <source>
        <dbReference type="Proteomes" id="UP000256328"/>
    </source>
</evidence>
<proteinExistence type="inferred from homology"/>
<accession>A0A3D8SZT9</accession>
<dbReference type="Proteomes" id="UP000256328">
    <property type="component" value="Unassembled WGS sequence"/>
</dbReference>
<evidence type="ECO:0000256" key="1">
    <source>
        <dbReference type="ARBA" id="ARBA00006010"/>
    </source>
</evidence>
<evidence type="ECO:0000256" key="4">
    <source>
        <dbReference type="SAM" id="SignalP"/>
    </source>
</evidence>
<comment type="caution">
    <text evidence="5">The sequence shown here is derived from an EMBL/GenBank/DDBJ whole genome shotgun (WGS) entry which is preliminary data.</text>
</comment>
<dbReference type="PANTHER" id="PTHR33227:SF48">
    <property type="entry name" value="STIGMA-SPECIFIC STIG1-LIKE PROTEIN 4"/>
    <property type="match status" value="1"/>
</dbReference>
<evidence type="ECO:0008006" key="7">
    <source>
        <dbReference type="Google" id="ProtNLM"/>
    </source>
</evidence>
<evidence type="ECO:0000256" key="3">
    <source>
        <dbReference type="SAM" id="MobiDB-lite"/>
    </source>
</evidence>
<evidence type="ECO:0000313" key="5">
    <source>
        <dbReference type="EMBL" id="RDW91691.1"/>
    </source>
</evidence>
<feature type="chain" id="PRO_5017751551" description="Carbohydrate-binding module family 18 protein" evidence="4">
    <location>
        <begin position="20"/>
        <end position="415"/>
    </location>
</feature>